<name>A0ABV9JHQ8_9GAMM</name>
<dbReference type="RefSeq" id="WP_377331406.1">
    <property type="nucleotide sequence ID" value="NZ_JBHSGB010000002.1"/>
</dbReference>
<feature type="compositionally biased region" description="Polar residues" evidence="1">
    <location>
        <begin position="9"/>
        <end position="35"/>
    </location>
</feature>
<keyword evidence="3" id="KW-0969">Cilium</keyword>
<dbReference type="InterPro" id="IPR052563">
    <property type="entry name" value="FliK"/>
</dbReference>
<keyword evidence="3" id="KW-0966">Cell projection</keyword>
<keyword evidence="4" id="KW-1185">Reference proteome</keyword>
<evidence type="ECO:0000256" key="1">
    <source>
        <dbReference type="SAM" id="MobiDB-lite"/>
    </source>
</evidence>
<feature type="region of interest" description="Disordered" evidence="1">
    <location>
        <begin position="1"/>
        <end position="54"/>
    </location>
</feature>
<sequence length="441" mass="45624">MNLLVSGPAQKTTTAQAGQVSSASDLYSSEDNWSDASELDWAEPQPEQQAEPLPQELTEATAEAELTLPATSNPLLELQLATARLPAMPQSEPAVELDLMAGTASNTSGQAQAMLPGAELPADVVPELPAVPAPLTSAPAAAAQGVTDVFSGVTPGGMPALMASASGTTAEPVLLAAQAELSALSPALPMGTGYQATASAMAKSVESPQWSALPHSALTDTDLGTVQSVALVRDALLASKADAGPLLQSLTTAAAVSSTAAASYQTNALTLLTADPADSAIQSLIPQLNSTVQAEAVWRTESLQGSQSAQLGQRLMQVLADKAELQFGLGLQKATIRLDPPSLGAVELTVAVDGDRVSVQLHSQTTQTRDLMAQGLEQLRQQLQQKLGMDVQLQLQSGDSQSGQRQRQWGGDAGIALNMQRAESETENSGQQPTGWLNQLV</sequence>
<comment type="caution">
    <text evidence="3">The sequence shown here is derived from an EMBL/GenBank/DDBJ whole genome shotgun (WGS) entry which is preliminary data.</text>
</comment>
<organism evidence="3 4">
    <name type="scientific">Rheinheimera marina</name>
    <dbReference type="NCBI Taxonomy" id="1774958"/>
    <lineage>
        <taxon>Bacteria</taxon>
        <taxon>Pseudomonadati</taxon>
        <taxon>Pseudomonadota</taxon>
        <taxon>Gammaproteobacteria</taxon>
        <taxon>Chromatiales</taxon>
        <taxon>Chromatiaceae</taxon>
        <taxon>Rheinheimera</taxon>
    </lineage>
</organism>
<reference evidence="4" key="1">
    <citation type="journal article" date="2019" name="Int. J. Syst. Evol. Microbiol.">
        <title>The Global Catalogue of Microorganisms (GCM) 10K type strain sequencing project: providing services to taxonomists for standard genome sequencing and annotation.</title>
        <authorList>
            <consortium name="The Broad Institute Genomics Platform"/>
            <consortium name="The Broad Institute Genome Sequencing Center for Infectious Disease"/>
            <person name="Wu L."/>
            <person name="Ma J."/>
        </authorList>
    </citation>
    <scope>NUCLEOTIDE SEQUENCE [LARGE SCALE GENOMIC DNA]</scope>
    <source>
        <strain evidence="4">DT28</strain>
    </source>
</reference>
<dbReference type="Proteomes" id="UP001595962">
    <property type="component" value="Unassembled WGS sequence"/>
</dbReference>
<dbReference type="PANTHER" id="PTHR37533">
    <property type="entry name" value="FLAGELLAR HOOK-LENGTH CONTROL PROTEIN"/>
    <property type="match status" value="1"/>
</dbReference>
<evidence type="ECO:0000313" key="3">
    <source>
        <dbReference type="EMBL" id="MFC4653836.1"/>
    </source>
</evidence>
<dbReference type="Pfam" id="PF02120">
    <property type="entry name" value="Flg_hook"/>
    <property type="match status" value="1"/>
</dbReference>
<feature type="region of interest" description="Disordered" evidence="1">
    <location>
        <begin position="421"/>
        <end position="441"/>
    </location>
</feature>
<dbReference type="EMBL" id="JBHSGB010000002">
    <property type="protein sequence ID" value="MFC4653836.1"/>
    <property type="molecule type" value="Genomic_DNA"/>
</dbReference>
<protein>
    <submittedName>
        <fullName evidence="3">Flagellar hook-length control protein FliK</fullName>
    </submittedName>
</protein>
<evidence type="ECO:0000259" key="2">
    <source>
        <dbReference type="Pfam" id="PF02120"/>
    </source>
</evidence>
<gene>
    <name evidence="3" type="ORF">ACFO3I_02235</name>
</gene>
<proteinExistence type="predicted"/>
<keyword evidence="3" id="KW-0282">Flagellum</keyword>
<accession>A0ABV9JHQ8</accession>
<feature type="compositionally biased region" description="Polar residues" evidence="1">
    <location>
        <begin position="427"/>
        <end position="441"/>
    </location>
</feature>
<dbReference type="PANTHER" id="PTHR37533:SF2">
    <property type="entry name" value="FLAGELLAR HOOK-LENGTH CONTROL PROTEIN"/>
    <property type="match status" value="1"/>
</dbReference>
<dbReference type="CDD" id="cd17470">
    <property type="entry name" value="T3SS_Flik_C"/>
    <property type="match status" value="1"/>
</dbReference>
<feature type="domain" description="Flagellar hook-length control protein-like C-terminal" evidence="2">
    <location>
        <begin position="324"/>
        <end position="401"/>
    </location>
</feature>
<dbReference type="Gene3D" id="3.30.750.140">
    <property type="match status" value="1"/>
</dbReference>
<dbReference type="InterPro" id="IPR021136">
    <property type="entry name" value="Flagellar_hook_control-like_C"/>
</dbReference>
<feature type="compositionally biased region" description="Low complexity" evidence="1">
    <location>
        <begin position="42"/>
        <end position="54"/>
    </location>
</feature>
<evidence type="ECO:0000313" key="4">
    <source>
        <dbReference type="Proteomes" id="UP001595962"/>
    </source>
</evidence>
<dbReference type="InterPro" id="IPR038610">
    <property type="entry name" value="FliK-like_C_sf"/>
</dbReference>